<organism evidence="2 3">
    <name type="scientific">Halorubrum laminariae</name>
    <dbReference type="NCBI Taxonomy" id="1433523"/>
    <lineage>
        <taxon>Archaea</taxon>
        <taxon>Methanobacteriati</taxon>
        <taxon>Methanobacteriota</taxon>
        <taxon>Stenosarchaea group</taxon>
        <taxon>Halobacteria</taxon>
        <taxon>Halobacteriales</taxon>
        <taxon>Haloferacaceae</taxon>
        <taxon>Halorubrum</taxon>
    </lineage>
</organism>
<reference evidence="2 3" key="1">
    <citation type="journal article" date="2019" name="Int. J. Syst. Evol. Microbiol.">
        <title>The Global Catalogue of Microorganisms (GCM) 10K type strain sequencing project: providing services to taxonomists for standard genome sequencing and annotation.</title>
        <authorList>
            <consortium name="The Broad Institute Genomics Platform"/>
            <consortium name="The Broad Institute Genome Sequencing Center for Infectious Disease"/>
            <person name="Wu L."/>
            <person name="Ma J."/>
        </authorList>
    </citation>
    <scope>NUCLEOTIDE SEQUENCE [LARGE SCALE GENOMIC DNA]</scope>
    <source>
        <strain evidence="2 3">CGMCC 1.12689</strain>
    </source>
</reference>
<keyword evidence="2" id="KW-0547">Nucleotide-binding</keyword>
<gene>
    <name evidence="2" type="ORF">ACFR9T_17090</name>
</gene>
<feature type="compositionally biased region" description="Basic and acidic residues" evidence="1">
    <location>
        <begin position="1331"/>
        <end position="1359"/>
    </location>
</feature>
<accession>A0ABD6C5W8</accession>
<evidence type="ECO:0000313" key="2">
    <source>
        <dbReference type="EMBL" id="MFD1572270.1"/>
    </source>
</evidence>
<dbReference type="SUPFAM" id="SSF52540">
    <property type="entry name" value="P-loop containing nucleoside triphosphate hydrolases"/>
    <property type="match status" value="1"/>
</dbReference>
<dbReference type="InterPro" id="IPR051162">
    <property type="entry name" value="T4SS_component"/>
</dbReference>
<dbReference type="RefSeq" id="WP_256418931.1">
    <property type="nucleotide sequence ID" value="NZ_JANHDL010000010.1"/>
</dbReference>
<feature type="region of interest" description="Disordered" evidence="1">
    <location>
        <begin position="450"/>
        <end position="469"/>
    </location>
</feature>
<keyword evidence="2" id="KW-0067">ATP-binding</keyword>
<dbReference type="InterPro" id="IPR027417">
    <property type="entry name" value="P-loop_NTPase"/>
</dbReference>
<protein>
    <submittedName>
        <fullName evidence="2">ATP-binding protein</fullName>
    </submittedName>
</protein>
<evidence type="ECO:0000256" key="1">
    <source>
        <dbReference type="SAM" id="MobiDB-lite"/>
    </source>
</evidence>
<dbReference type="PANTHER" id="PTHR30121:SF6">
    <property type="entry name" value="SLR6007 PROTEIN"/>
    <property type="match status" value="1"/>
</dbReference>
<keyword evidence="3" id="KW-1185">Reference proteome</keyword>
<dbReference type="GO" id="GO:0005524">
    <property type="term" value="F:ATP binding"/>
    <property type="evidence" value="ECO:0007669"/>
    <property type="project" value="UniProtKB-KW"/>
</dbReference>
<comment type="caution">
    <text evidence="2">The sequence shown here is derived from an EMBL/GenBank/DDBJ whole genome shotgun (WGS) entry which is preliminary data.</text>
</comment>
<dbReference type="Proteomes" id="UP001597185">
    <property type="component" value="Unassembled WGS sequence"/>
</dbReference>
<dbReference type="PANTHER" id="PTHR30121">
    <property type="entry name" value="UNCHARACTERIZED PROTEIN YJGR-RELATED"/>
    <property type="match status" value="1"/>
</dbReference>
<dbReference type="EMBL" id="JBHUDB010000025">
    <property type="protein sequence ID" value="MFD1572270.1"/>
    <property type="molecule type" value="Genomic_DNA"/>
</dbReference>
<feature type="region of interest" description="Disordered" evidence="1">
    <location>
        <begin position="146"/>
        <end position="166"/>
    </location>
</feature>
<dbReference type="SUPFAM" id="SSF46785">
    <property type="entry name" value="Winged helix' DNA-binding domain"/>
    <property type="match status" value="1"/>
</dbReference>
<dbReference type="InterPro" id="IPR036390">
    <property type="entry name" value="WH_DNA-bd_sf"/>
</dbReference>
<feature type="region of interest" description="Disordered" evidence="1">
    <location>
        <begin position="1324"/>
        <end position="1385"/>
    </location>
</feature>
<name>A0ABD6C5W8_9EURY</name>
<sequence length="1470" mass="164625">MGAQRKVMTMREYLRVTPTSEQLTPERVPQALESLHKLTATDSTGLIDTLNPLHSETPPRFEFLALSDGVDEPVEFYYGANEHLDTLEKRLRSIYPETFDIERTEVDVASRLVQPVEFERETFVEQYESGDLQYEFGPDEQYELAAEDDSQAGPTDAESAADSGTVGNQSANHIIEVGGTALELAPPDSIPKDEPVTTLAKPTMTSKGTVLARPATDTVSPLGVRWQGSATRKQDWMSSLSPFTGDDIDESPDAVDQPGGALASLVDDLTEASAPLAFHVVFERRASWQSDADVRTEDIIEGRDTWPQRFLGPLLEFDDESDRRSREDLSETQAARVGSIEAKNAKRSFTANIRALGVPSSDDEREALNEGLQSLAPVFDTLDGPYYEVEAERVRDNGLRQAKKEQHARTALQRLLDREIATGRGKTRPEFVLSGRELANFLVVPSSDQLSVEGERGTRAEQQSRNPLARPHQDIMSEFRDGMAIGYALDDTGDPEDVPTHIPPRLLPMHYGRFGTTGSGKSKALLNDMLSLYDNTEGPTILVLPKNDEMAQNYMRAHARRFGMTDLKENVVHFPIPDVLPGFSFFDLEPSLESGRRREDAVRRKADHYEEILKLVMDEDRYKRATVAPTLIKTLITALFDEEYGRENGQYRESTDYFAHRQLEHVIDQLWEAGPPQPNLADAPRSSDEEVSRMIRRQFQHDSTTFDNVMGGVTHRLNYISQNPHLRRIFNNTENQFDFREVLDDNQVILFDLGDLRDEAARIMTGMILTNLDDALKDRKRDLTQYSDDYVVNLLVDEAASVVVSDIMNDLLEKGRGFRLSVGLSMQFPEQLEAEGGRKVYLNALNNIGTSLVSKINVDRELARAMAHEEMDPDDFANRIRSLPRGEWIGSVPSPAFGETGPYPFSLTPLEIPPGHPESEYPLTQREEEQFTETIASMHEDISDDYGVPAESDVSTASAPAELHEVLSIESDDLDVALAKVVRSRQLRDGCREENGWVDVEAVDEELRRLFEEVDAEPPSYEELADIRERSRHLDTTVDIEADEIRIRLTDAGEDIATPETGGVQAAGGHDHDTALLQIEEELSKLGCTVSILAQDGSEKPDARASHPEVDDRFAIEVETTTPENPAKVLTNLRKAQAAGDIPLFVVQPGNDETEWAKRVDGILTPPVRTLQNGETRFYTTDSNLTFNGGATEDGGVTAVRPANGDENGTQNIWQRDGDEIVLRDASETEHIRLPSLGNLSKDRVPAIYSYDHAADEYVVYEHGEQHIYETKSAFEDDWIRIKKPFVPEDEFSTPEYSCDSYVIVILADEKSSVVYTDGTTKPLTTLLDHSTAHNESEGDSKNDDENSDRAETDYRAESAPEEDMPREDSSEQISQTNGSELDHDADDFESFVDVYVTEEEDAELPKDDLYNAYRIWAIRHDKEVQSKAWFSRSLGEFVTYDTSRIRQNGTRVNCYTGISLTAAGQQLIE</sequence>
<evidence type="ECO:0000313" key="3">
    <source>
        <dbReference type="Proteomes" id="UP001597185"/>
    </source>
</evidence>
<dbReference type="Gene3D" id="3.40.50.300">
    <property type="entry name" value="P-loop containing nucleotide triphosphate hydrolases"/>
    <property type="match status" value="1"/>
</dbReference>
<proteinExistence type="predicted"/>